<keyword evidence="2" id="KW-1185">Reference proteome</keyword>
<dbReference type="Proteomes" id="UP001235744">
    <property type="component" value="Chromosome"/>
</dbReference>
<dbReference type="EMBL" id="CP120988">
    <property type="protein sequence ID" value="WLQ60376.1"/>
    <property type="molecule type" value="Genomic_DNA"/>
</dbReference>
<dbReference type="NCBIfam" id="NF038082">
    <property type="entry name" value="phiSA1p31"/>
    <property type="match status" value="1"/>
</dbReference>
<gene>
    <name evidence="1" type="ORF">P8A19_35355</name>
</gene>
<protein>
    <submittedName>
        <fullName evidence="1">PhiSA1p31-related protein</fullName>
    </submittedName>
</protein>
<reference evidence="1 2" key="1">
    <citation type="submission" date="2023-03" db="EMBL/GenBank/DDBJ databases">
        <title>Isolation and description of six Streptomyces strains from soil environments, able to metabolize different microbial glucans.</title>
        <authorList>
            <person name="Widen T."/>
            <person name="Larsbrink J."/>
        </authorList>
    </citation>
    <scope>NUCLEOTIDE SEQUENCE [LARGE SCALE GENOMIC DNA]</scope>
    <source>
        <strain evidence="1 2">Alt2</strain>
    </source>
</reference>
<evidence type="ECO:0000313" key="2">
    <source>
        <dbReference type="Proteomes" id="UP001235744"/>
    </source>
</evidence>
<accession>A0ABY9J370</accession>
<organism evidence="1 2">
    <name type="scientific">Streptomyces poriferorum</name>
    <dbReference type="NCBI Taxonomy" id="2798799"/>
    <lineage>
        <taxon>Bacteria</taxon>
        <taxon>Bacillati</taxon>
        <taxon>Actinomycetota</taxon>
        <taxon>Actinomycetes</taxon>
        <taxon>Kitasatosporales</taxon>
        <taxon>Streptomycetaceae</taxon>
        <taxon>Streptomyces</taxon>
    </lineage>
</organism>
<proteinExistence type="predicted"/>
<evidence type="ECO:0000313" key="1">
    <source>
        <dbReference type="EMBL" id="WLQ60376.1"/>
    </source>
</evidence>
<dbReference type="RefSeq" id="WP_306069341.1">
    <property type="nucleotide sequence ID" value="NZ_CP120988.1"/>
</dbReference>
<sequence length="151" mass="16548">MTTYIHEDDRFDFDLEVTFDLDVPLADVLGVEWTWTGNWADGEPLMLAAGSTTPVPLPTVYRDHGPLIPLHPRPTASQYRAAIDPDYLDTVESGHWETPADFGERISAAPARVPTPAVAIPQAPGRILAPSPLEQTGFRRFLNTLTGGRNA</sequence>
<name>A0ABY9J370_9ACTN</name>